<organism evidence="1 2">
    <name type="scientific">Mycobacterium leprae</name>
    <dbReference type="NCBI Taxonomy" id="1769"/>
    <lineage>
        <taxon>Bacteria</taxon>
        <taxon>Bacillati</taxon>
        <taxon>Actinomycetota</taxon>
        <taxon>Actinomycetes</taxon>
        <taxon>Mycobacteriales</taxon>
        <taxon>Mycobacteriaceae</taxon>
        <taxon>Mycobacterium</taxon>
    </lineage>
</organism>
<accession>A0AAD0KVZ8</accession>
<gene>
    <name evidence="1" type="ORF">DIJ64_05630</name>
</gene>
<evidence type="ECO:0000313" key="1">
    <source>
        <dbReference type="EMBL" id="AWV47741.1"/>
    </source>
</evidence>
<proteinExistence type="predicted"/>
<dbReference type="EMBL" id="CP029543">
    <property type="protein sequence ID" value="AWV47741.1"/>
    <property type="molecule type" value="Genomic_DNA"/>
</dbReference>
<sequence length="64" mass="7032">MFPLCEVVVVWDQIAPLRHVKLAPTRHRLRVGAVVLGADGVGKPILARLAAEQFIGRHPSTVIR</sequence>
<reference evidence="1 2" key="1">
    <citation type="submission" date="2018-05" db="EMBL/GenBank/DDBJ databases">
        <title>Evolution of small genomes with special reference to Mycobacterium leprae.</title>
        <authorList>
            <person name="Mohanty P.S."/>
            <person name="Bansal A.K."/>
            <person name="Gupta U.D."/>
            <person name="Naaz F."/>
            <person name="Dwivedi V.D."/>
            <person name="Singh H."/>
            <person name="Gupta G."/>
            <person name="Sharma S."/>
            <person name="Arora M."/>
        </authorList>
    </citation>
    <scope>NUCLEOTIDE SEQUENCE [LARGE SCALE GENOMIC DNA]</scope>
    <source>
        <strain evidence="1 2">MRHRU-235-G</strain>
    </source>
</reference>
<dbReference type="RefSeq" id="WP_049769720.1">
    <property type="nucleotide sequence ID" value="NZ_CP029543.1"/>
</dbReference>
<dbReference type="Proteomes" id="UP000249682">
    <property type="component" value="Chromosome"/>
</dbReference>
<dbReference type="AlphaFoldDB" id="A0AAD0KVZ8"/>
<evidence type="ECO:0000313" key="2">
    <source>
        <dbReference type="Proteomes" id="UP000249682"/>
    </source>
</evidence>
<name>A0AAD0KVZ8_MYCLR</name>
<protein>
    <submittedName>
        <fullName evidence="1">Uncharacterized protein</fullName>
    </submittedName>
</protein>